<dbReference type="RefSeq" id="XP_002683305.1">
    <property type="nucleotide sequence ID" value="XM_002683259.1"/>
</dbReference>
<protein>
    <submittedName>
        <fullName evidence="1">Predicted protein</fullName>
    </submittedName>
</protein>
<evidence type="ECO:0000313" key="2">
    <source>
        <dbReference type="Proteomes" id="UP000006671"/>
    </source>
</evidence>
<accession>D2UX49</accession>
<dbReference type="KEGG" id="ngr:NAEGRDRAFT_61635"/>
<reference evidence="1 2" key="1">
    <citation type="journal article" date="2010" name="Cell">
        <title>The genome of Naegleria gruberi illuminates early eukaryotic versatility.</title>
        <authorList>
            <person name="Fritz-Laylin L.K."/>
            <person name="Prochnik S.E."/>
            <person name="Ginger M.L."/>
            <person name="Dacks J.B."/>
            <person name="Carpenter M.L."/>
            <person name="Field M.C."/>
            <person name="Kuo A."/>
            <person name="Paredez A."/>
            <person name="Chapman J."/>
            <person name="Pham J."/>
            <person name="Shu S."/>
            <person name="Neupane R."/>
            <person name="Cipriano M."/>
            <person name="Mancuso J."/>
            <person name="Tu H."/>
            <person name="Salamov A."/>
            <person name="Lindquist E."/>
            <person name="Shapiro H."/>
            <person name="Lucas S."/>
            <person name="Grigoriev I.V."/>
            <person name="Cande W.Z."/>
            <person name="Fulton C."/>
            <person name="Rokhsar D.S."/>
            <person name="Dawson S.C."/>
        </authorList>
    </citation>
    <scope>NUCLEOTIDE SEQUENCE [LARGE SCALE GENOMIC DNA]</scope>
    <source>
        <strain evidence="1 2">NEG-M</strain>
    </source>
</reference>
<dbReference type="InParanoid" id="D2UX49"/>
<dbReference type="AlphaFoldDB" id="D2UX49"/>
<sequence length="380" mass="45207">MLTNLPQEIHHEIFTYLDYVGELCRYKKLMIPRFNLSEWTREEFESKIMDSNDEICTDQLDVNFDKKPLFLTCKAFYHSVQSFKPLSLHFKILGRSQSPKHEFDFYKSFLISLFSSHDDKKPKKTNRGDYSEMIYEFIQNIEKFTNSSFTFENVEHVEFWSSELKFFSNCDLSKLILSNFYNVKVVNVNFSGNYSKTLHFRVIECQRLNKSFVGPKIHSNFNSTRINVDDLDRIFSPGYILNIEAYLLSAIETNFQIVFDYILSRYRIDIEYFIYLCNVQPNFLFGEDKSLESVLQMLQKLHNKYPKFKLFHLPIYSVNYFKLLPRYSFVDLDLSRNLSLKFVKTIWSNPQLKEMTITRSGNDLSDWGELINSLEFNRGC</sequence>
<name>D2UX49_NAEGR</name>
<dbReference type="EMBL" id="GG738845">
    <property type="protein sequence ID" value="EFC50561.1"/>
    <property type="molecule type" value="Genomic_DNA"/>
</dbReference>
<dbReference type="VEuPathDB" id="AmoebaDB:NAEGRDRAFT_61635"/>
<evidence type="ECO:0000313" key="1">
    <source>
        <dbReference type="EMBL" id="EFC50561.1"/>
    </source>
</evidence>
<dbReference type="Proteomes" id="UP000006671">
    <property type="component" value="Unassembled WGS sequence"/>
</dbReference>
<proteinExistence type="predicted"/>
<dbReference type="GeneID" id="8864022"/>
<keyword evidence="2" id="KW-1185">Reference proteome</keyword>
<organism evidence="2">
    <name type="scientific">Naegleria gruberi</name>
    <name type="common">Amoeba</name>
    <dbReference type="NCBI Taxonomy" id="5762"/>
    <lineage>
        <taxon>Eukaryota</taxon>
        <taxon>Discoba</taxon>
        <taxon>Heterolobosea</taxon>
        <taxon>Tetramitia</taxon>
        <taxon>Eutetramitia</taxon>
        <taxon>Vahlkampfiidae</taxon>
        <taxon>Naegleria</taxon>
    </lineage>
</organism>
<gene>
    <name evidence="1" type="ORF">NAEGRDRAFT_61635</name>
</gene>